<evidence type="ECO:0000256" key="1">
    <source>
        <dbReference type="SAM" id="Phobius"/>
    </source>
</evidence>
<name>A0A1D3JL01_PLAMA</name>
<gene>
    <name evidence="2" type="primary">PmUG01_05012800</name>
    <name evidence="2" type="ORF">PMUG01_05012800</name>
</gene>
<protein>
    <submittedName>
        <fullName evidence="2">Uncharacterized protein</fullName>
    </submittedName>
</protein>
<dbReference type="VEuPathDB" id="PlasmoDB:PmUG01_05012800"/>
<dbReference type="EMBL" id="LT594626">
    <property type="protein sequence ID" value="SBT87267.1"/>
    <property type="molecule type" value="Genomic_DNA"/>
</dbReference>
<evidence type="ECO:0000313" key="3">
    <source>
        <dbReference type="Proteomes" id="UP000219813"/>
    </source>
</evidence>
<feature type="transmembrane region" description="Helical" evidence="1">
    <location>
        <begin position="196"/>
        <end position="218"/>
    </location>
</feature>
<dbReference type="KEGG" id="pmal:PMUG01_05012800"/>
<proteinExistence type="predicted"/>
<dbReference type="GeneID" id="39867169"/>
<dbReference type="InterPro" id="IPR022139">
    <property type="entry name" value="Fam-L/Fam-M-like_plasmodium"/>
</dbReference>
<accession>A0A1D3JL01</accession>
<keyword evidence="3" id="KW-1185">Reference proteome</keyword>
<dbReference type="Pfam" id="PF12420">
    <property type="entry name" value="DUF3671"/>
    <property type="match status" value="1"/>
</dbReference>
<keyword evidence="1" id="KW-0472">Membrane</keyword>
<keyword evidence="1" id="KW-0812">Transmembrane</keyword>
<dbReference type="RefSeq" id="XP_028860290.1">
    <property type="nucleotide sequence ID" value="XM_029003334.1"/>
</dbReference>
<organism evidence="2 3">
    <name type="scientific">Plasmodium malariae</name>
    <dbReference type="NCBI Taxonomy" id="5858"/>
    <lineage>
        <taxon>Eukaryota</taxon>
        <taxon>Sar</taxon>
        <taxon>Alveolata</taxon>
        <taxon>Apicomplexa</taxon>
        <taxon>Aconoidasida</taxon>
        <taxon>Haemosporida</taxon>
        <taxon>Plasmodiidae</taxon>
        <taxon>Plasmodium</taxon>
        <taxon>Plasmodium (Plasmodium)</taxon>
    </lineage>
</organism>
<feature type="transmembrane region" description="Helical" evidence="1">
    <location>
        <begin position="6"/>
        <end position="27"/>
    </location>
</feature>
<keyword evidence="1" id="KW-1133">Transmembrane helix</keyword>
<reference evidence="2 3" key="1">
    <citation type="submission" date="2016-06" db="EMBL/GenBank/DDBJ databases">
        <authorList>
            <consortium name="Pathogen Informatics"/>
        </authorList>
    </citation>
    <scope>NUCLEOTIDE SEQUENCE [LARGE SCALE GENOMIC DNA]</scope>
</reference>
<sequence>MVEKKFKLCLFIKIGTFFFLSWICYFYNDMSMINKYLLQPYNIGNKFYARTYRLLAKHKQENSLNNGWLNYSILDIGKYEKKDAFNDKLSKEKNKKTNKCSLNNIKGYGQAREVKSSALTVGDKYFAKRMLDNTHFLNNIRGVTNANIRNLRKKRNDKYKVLFMLTGILILVGLSMTLIIYILNYFNVFSKWTQELTVIMVLFLILSMLVISLIAYVCKKIKKHEKSLRIISEIHDRDYLHFPNV</sequence>
<dbReference type="Proteomes" id="UP000219813">
    <property type="component" value="Chromosome 5"/>
</dbReference>
<dbReference type="OrthoDB" id="10669034at2759"/>
<dbReference type="AlphaFoldDB" id="A0A1D3JL01"/>
<evidence type="ECO:0000313" key="2">
    <source>
        <dbReference type="EMBL" id="SBT87267.1"/>
    </source>
</evidence>
<feature type="transmembrane region" description="Helical" evidence="1">
    <location>
        <begin position="161"/>
        <end position="184"/>
    </location>
</feature>